<dbReference type="PANTHER" id="PTHR46579">
    <property type="entry name" value="F5/8 TYPE C DOMAIN-CONTAINING PROTEIN-RELATED"/>
    <property type="match status" value="1"/>
</dbReference>
<name>A0ABQ0L8H4_MYCCL</name>
<protein>
    <submittedName>
        <fullName evidence="1">Uncharacterized protein</fullName>
    </submittedName>
</protein>
<organism evidence="1 2">
    <name type="scientific">Mycena chlorophos</name>
    <name type="common">Agaric fungus</name>
    <name type="synonym">Agaricus chlorophos</name>
    <dbReference type="NCBI Taxonomy" id="658473"/>
    <lineage>
        <taxon>Eukaryota</taxon>
        <taxon>Fungi</taxon>
        <taxon>Dikarya</taxon>
        <taxon>Basidiomycota</taxon>
        <taxon>Agaricomycotina</taxon>
        <taxon>Agaricomycetes</taxon>
        <taxon>Agaricomycetidae</taxon>
        <taxon>Agaricales</taxon>
        <taxon>Marasmiineae</taxon>
        <taxon>Mycenaceae</taxon>
        <taxon>Mycena</taxon>
    </lineage>
</organism>
<dbReference type="Proteomes" id="UP000815677">
    <property type="component" value="Unassembled WGS sequence"/>
</dbReference>
<sequence>MFPLHAYLIATFGDIPAVSMLMRMKGHNGISPCRMCNIKALPVPNAAGNAHYVPLDRTSHPRVQANPDLVSKYDPQKLPLRTHREFMEQAQQVSAAPSAAAEERFAKEYGIKGVPILSQLSSLFFPHSFPFDFMHLIYENVLKNLILLWSADFKGLDEGTGSYKLDATVWEAIGAATAASGATIPTAYGTRPKDVAGDRTSCSAKTWSFWLLYLGPILLERQFTNNTYYVHFVELAKLVNLCLQFEYTSADIQTIRDGFINWVQQYESLYYQFRPERLSACPLTIHALLHIADSIEAAGPVWAYWAFPMERFCGRLQPYIKNRRFPFASLDGHVVAFAQLEIIKIRHACADSIRLGPVKHLLPSGALQVPNYPTCALVPPRRSSEVPSDLLKKIIICLSTRFGLTNQRMAPHVKSPAVHIEQWAKVRRLDGGDLMLASSLVATMEDRRDATYVRFVQYVDANARSRNAPVRNELKTFFGQLQHIFSLTLAASDELGLEEETTFFLAAVRPCLVERSHPNGLDIHYYSKYEPAAVVDITTIQCLVGRARTLDGRMWAIFDRSGELARPFGDEA</sequence>
<accession>A0ABQ0L8H4</accession>
<dbReference type="EMBL" id="DF843451">
    <property type="protein sequence ID" value="GAT47398.1"/>
    <property type="molecule type" value="Genomic_DNA"/>
</dbReference>
<keyword evidence="2" id="KW-1185">Reference proteome</keyword>
<evidence type="ECO:0000313" key="1">
    <source>
        <dbReference type="EMBL" id="GAT47398.1"/>
    </source>
</evidence>
<evidence type="ECO:0000313" key="2">
    <source>
        <dbReference type="Proteomes" id="UP000815677"/>
    </source>
</evidence>
<reference evidence="1" key="1">
    <citation type="submission" date="2014-09" db="EMBL/GenBank/DDBJ databases">
        <title>Genome sequence of the luminous mushroom Mycena chlorophos for searching fungal bioluminescence genes.</title>
        <authorList>
            <person name="Tanaka Y."/>
            <person name="Kasuga D."/>
            <person name="Oba Y."/>
            <person name="Hase S."/>
            <person name="Sato K."/>
            <person name="Oba Y."/>
            <person name="Sakakibara Y."/>
        </authorList>
    </citation>
    <scope>NUCLEOTIDE SEQUENCE</scope>
</reference>
<gene>
    <name evidence="1" type="ORF">MCHLO_04859</name>
</gene>
<dbReference type="PANTHER" id="PTHR46579:SF1">
    <property type="entry name" value="F5_8 TYPE C DOMAIN-CONTAINING PROTEIN"/>
    <property type="match status" value="1"/>
</dbReference>
<proteinExistence type="predicted"/>